<dbReference type="OrthoDB" id="8688993at2"/>
<dbReference type="GO" id="GO:0003700">
    <property type="term" value="F:DNA-binding transcription factor activity"/>
    <property type="evidence" value="ECO:0007669"/>
    <property type="project" value="InterPro"/>
</dbReference>
<dbReference type="AlphaFoldDB" id="A0A0B5FDZ1"/>
<comment type="similarity">
    <text evidence="1">Belongs to the LysR transcriptional regulatory family.</text>
</comment>
<dbReference type="SUPFAM" id="SSF53850">
    <property type="entry name" value="Periplasmic binding protein-like II"/>
    <property type="match status" value="1"/>
</dbReference>
<dbReference type="RefSeq" id="WP_042113649.1">
    <property type="nucleotide sequence ID" value="NZ_CABPSX010000001.1"/>
</dbReference>
<name>A0A0B5FDZ1_9BURK</name>
<evidence type="ECO:0000313" key="6">
    <source>
        <dbReference type="EMBL" id="RSK83777.1"/>
    </source>
</evidence>
<gene>
    <name evidence="6" type="ORF">EJE83_06970</name>
    <name evidence="7" type="ORF">PAP18089_00231</name>
</gene>
<dbReference type="EMBL" id="RWHX01000008">
    <property type="protein sequence ID" value="RSK83777.1"/>
    <property type="molecule type" value="Genomic_DNA"/>
</dbReference>
<evidence type="ECO:0000313" key="7">
    <source>
        <dbReference type="EMBL" id="VVG69278.1"/>
    </source>
</evidence>
<evidence type="ECO:0000313" key="8">
    <source>
        <dbReference type="Proteomes" id="UP000270216"/>
    </source>
</evidence>
<reference evidence="6 8" key="1">
    <citation type="submission" date="2018-12" db="EMBL/GenBank/DDBJ databases">
        <title>Whole genome sequence of a Pandoraea apista isolate from a patient with cystic fibrosis.</title>
        <authorList>
            <person name="Kenna D.T."/>
            <person name="Turton J.F."/>
        </authorList>
    </citation>
    <scope>NUCLEOTIDE SEQUENCE [LARGE SCALE GENOMIC DNA]</scope>
    <source>
        <strain evidence="6 8">Pa13324</strain>
    </source>
</reference>
<dbReference type="STRING" id="93218.XM39_08675"/>
<evidence type="ECO:0000259" key="5">
    <source>
        <dbReference type="PROSITE" id="PS50931"/>
    </source>
</evidence>
<dbReference type="InterPro" id="IPR036388">
    <property type="entry name" value="WH-like_DNA-bd_sf"/>
</dbReference>
<proteinExistence type="inferred from homology"/>
<evidence type="ECO:0000313" key="9">
    <source>
        <dbReference type="Proteomes" id="UP000364291"/>
    </source>
</evidence>
<dbReference type="Gene3D" id="1.10.10.10">
    <property type="entry name" value="Winged helix-like DNA-binding domain superfamily/Winged helix DNA-binding domain"/>
    <property type="match status" value="1"/>
</dbReference>
<dbReference type="InterPro" id="IPR058163">
    <property type="entry name" value="LysR-type_TF_proteobact-type"/>
</dbReference>
<dbReference type="PANTHER" id="PTHR30537">
    <property type="entry name" value="HTH-TYPE TRANSCRIPTIONAL REGULATOR"/>
    <property type="match status" value="1"/>
</dbReference>
<dbReference type="KEGG" id="papi:SG18_08760"/>
<evidence type="ECO:0000256" key="4">
    <source>
        <dbReference type="ARBA" id="ARBA00023163"/>
    </source>
</evidence>
<dbReference type="FunFam" id="1.10.10.10:FF:000038">
    <property type="entry name" value="Glycine cleavage system transcriptional activator"/>
    <property type="match status" value="1"/>
</dbReference>
<dbReference type="SUPFAM" id="SSF46785">
    <property type="entry name" value="Winged helix' DNA-binding domain"/>
    <property type="match status" value="1"/>
</dbReference>
<keyword evidence="2" id="KW-0805">Transcription regulation</keyword>
<evidence type="ECO:0000256" key="1">
    <source>
        <dbReference type="ARBA" id="ARBA00009437"/>
    </source>
</evidence>
<dbReference type="GO" id="GO:0003677">
    <property type="term" value="F:DNA binding"/>
    <property type="evidence" value="ECO:0007669"/>
    <property type="project" value="UniProtKB-KW"/>
</dbReference>
<accession>A0A0B5FDZ1</accession>
<evidence type="ECO:0000256" key="2">
    <source>
        <dbReference type="ARBA" id="ARBA00023015"/>
    </source>
</evidence>
<organism evidence="7 9">
    <name type="scientific">Pandoraea apista</name>
    <dbReference type="NCBI Taxonomy" id="93218"/>
    <lineage>
        <taxon>Bacteria</taxon>
        <taxon>Pseudomonadati</taxon>
        <taxon>Pseudomonadota</taxon>
        <taxon>Betaproteobacteria</taxon>
        <taxon>Burkholderiales</taxon>
        <taxon>Burkholderiaceae</taxon>
        <taxon>Pandoraea</taxon>
    </lineage>
</organism>
<dbReference type="PANTHER" id="PTHR30537:SF5">
    <property type="entry name" value="HTH-TYPE TRANSCRIPTIONAL ACTIVATOR TTDR-RELATED"/>
    <property type="match status" value="1"/>
</dbReference>
<reference evidence="7 9" key="2">
    <citation type="submission" date="2019-08" db="EMBL/GenBank/DDBJ databases">
        <authorList>
            <person name="Peeters C."/>
        </authorList>
    </citation>
    <scope>NUCLEOTIDE SEQUENCE [LARGE SCALE GENOMIC DNA]</scope>
    <source>
        <strain evidence="7 9">LMG 18089</strain>
    </source>
</reference>
<protein>
    <submittedName>
        <fullName evidence="7">LysR family transcriptional regulator</fullName>
    </submittedName>
</protein>
<dbReference type="KEGG" id="papi:SG18_25550"/>
<dbReference type="InterPro" id="IPR000847">
    <property type="entry name" value="LysR_HTH_N"/>
</dbReference>
<dbReference type="Proteomes" id="UP000364291">
    <property type="component" value="Unassembled WGS sequence"/>
</dbReference>
<dbReference type="PROSITE" id="PS50931">
    <property type="entry name" value="HTH_LYSR"/>
    <property type="match status" value="1"/>
</dbReference>
<dbReference type="Pfam" id="PF03466">
    <property type="entry name" value="LysR_substrate"/>
    <property type="match status" value="1"/>
</dbReference>
<dbReference type="PRINTS" id="PR00039">
    <property type="entry name" value="HTHLYSR"/>
</dbReference>
<feature type="domain" description="HTH lysR-type" evidence="5">
    <location>
        <begin position="7"/>
        <end position="64"/>
    </location>
</feature>
<keyword evidence="3" id="KW-0238">DNA-binding</keyword>
<dbReference type="GeneID" id="47012223"/>
<dbReference type="Proteomes" id="UP000270216">
    <property type="component" value="Unassembled WGS sequence"/>
</dbReference>
<dbReference type="KEGG" id="papi:SG18_08660"/>
<dbReference type="Pfam" id="PF00126">
    <property type="entry name" value="HTH_1"/>
    <property type="match status" value="1"/>
</dbReference>
<sequence>MPISPLPPLHCLIAFDAAVRHASFTRAAAELNLTQSAVSRQIAQLEEFLGRALFTREHRTLRLTVAGQRYAEQIQRLLGECAEATADLMKRRGDLELTVACSSGVAVLWMTPQLMRFRAAHPDIKIRVIVKDGITSLSASEFDLGVYYVRNDLPPDFAGRRLFDEEVFPVCSPAYLNGRTLKPADLVNETLLLIEDGQRKWMSWPDWFELQGVSAAKFPRMVSANYYPLLVQMAIEGGGMVMGWRHMIDPCLDAGLLVRACEATASLGGGYYLVWPAERHEHAAARIFRNWIYSETRFPS</sequence>
<keyword evidence="8" id="KW-1185">Reference proteome</keyword>
<keyword evidence="4" id="KW-0804">Transcription</keyword>
<dbReference type="CDD" id="cd08432">
    <property type="entry name" value="PBP2_GcdR_TrpI_HvrB_AmpR_like"/>
    <property type="match status" value="1"/>
</dbReference>
<dbReference type="InterPro" id="IPR036390">
    <property type="entry name" value="WH_DNA-bd_sf"/>
</dbReference>
<dbReference type="Gene3D" id="3.40.190.10">
    <property type="entry name" value="Periplasmic binding protein-like II"/>
    <property type="match status" value="2"/>
</dbReference>
<evidence type="ECO:0000256" key="3">
    <source>
        <dbReference type="ARBA" id="ARBA00023125"/>
    </source>
</evidence>
<dbReference type="EMBL" id="CABPSX010000001">
    <property type="protein sequence ID" value="VVG69278.1"/>
    <property type="molecule type" value="Genomic_DNA"/>
</dbReference>
<dbReference type="InterPro" id="IPR005119">
    <property type="entry name" value="LysR_subst-bd"/>
</dbReference>